<keyword evidence="2" id="KW-1185">Reference proteome</keyword>
<name>A0A1M4XJ49_STRHI</name>
<dbReference type="EMBL" id="FQVN01000002">
    <property type="protein sequence ID" value="SHE93192.1"/>
    <property type="molecule type" value="Genomic_DNA"/>
</dbReference>
<proteinExistence type="predicted"/>
<reference evidence="1 2" key="1">
    <citation type="submission" date="2016-11" db="EMBL/GenBank/DDBJ databases">
        <authorList>
            <person name="Jaros S."/>
            <person name="Januszkiewicz K."/>
            <person name="Wedrychowicz H."/>
        </authorList>
    </citation>
    <scope>NUCLEOTIDE SEQUENCE [LARGE SCALE GENOMIC DNA]</scope>
    <source>
        <strain evidence="1 2">DSM 44523</strain>
    </source>
</reference>
<evidence type="ECO:0000313" key="1">
    <source>
        <dbReference type="EMBL" id="SHE93192.1"/>
    </source>
</evidence>
<organism evidence="1 2">
    <name type="scientific">Streptoalloteichus hindustanus</name>
    <dbReference type="NCBI Taxonomy" id="2017"/>
    <lineage>
        <taxon>Bacteria</taxon>
        <taxon>Bacillati</taxon>
        <taxon>Actinomycetota</taxon>
        <taxon>Actinomycetes</taxon>
        <taxon>Pseudonocardiales</taxon>
        <taxon>Pseudonocardiaceae</taxon>
        <taxon>Streptoalloteichus</taxon>
    </lineage>
</organism>
<sequence length="453" mass="50469">MSRMLAARCLTDFDSSVCGVRAVSRALRGRDVGTLGLLPSSRALANSLASLPEPVRRRLFVLTGQQQGAPERLVRRLRAHDLDEWVTSQYGPGPYPAVLVGAASGAAVHLCTAMGAPFLPQTLLVGVRQSTEDIDDPRAAMAAFDHAGRRLVEANPDLQLHHMHDPNQDRPMLARFGYFRLKRLRLGPVLERFCRQRLAPGGTILVLDCRLRWPSTALGERRFFQFGALGGIPAAEYLAGSERVGRFLAEQGAPVRRWDPPEPDGETAEAEWGFDPALWDDVELLARRYGFRARRIVVDHPEALSPFVADLYRDWYRRRGLAADRLLVESYNQTEPLWTFRLGAVPLWLHFPVTSAYQRAQEYLDSRGVPAEMLVSLFANGLRSLGQVPLDQWRELAARATRHGELIGVAEHAYPADLGSTARYARSLARYGPRHPVPPPLPVSAVEDFLPLD</sequence>
<protein>
    <submittedName>
        <fullName evidence="1">Uncharacterized protein</fullName>
    </submittedName>
</protein>
<gene>
    <name evidence="1" type="ORF">SAMN05444320_10212</name>
</gene>
<dbReference type="AlphaFoldDB" id="A0A1M4XJ49"/>
<dbReference type="OrthoDB" id="501208at2"/>
<evidence type="ECO:0000313" key="2">
    <source>
        <dbReference type="Proteomes" id="UP000184501"/>
    </source>
</evidence>
<dbReference type="Proteomes" id="UP000184501">
    <property type="component" value="Unassembled WGS sequence"/>
</dbReference>
<dbReference type="STRING" id="2017.SAMN05444320_10212"/>
<accession>A0A1M4XJ49</accession>
<dbReference type="RefSeq" id="WP_083959385.1">
    <property type="nucleotide sequence ID" value="NZ_FQVN01000002.1"/>
</dbReference>